<gene>
    <name evidence="1" type="ORF">BG006_000317</name>
</gene>
<keyword evidence="2" id="KW-1185">Reference proteome</keyword>
<evidence type="ECO:0000313" key="2">
    <source>
        <dbReference type="Proteomes" id="UP000696485"/>
    </source>
</evidence>
<name>A0A9P5VHW6_9FUNG</name>
<dbReference type="SUPFAM" id="SSF52047">
    <property type="entry name" value="RNI-like"/>
    <property type="match status" value="1"/>
</dbReference>
<organism evidence="1 2">
    <name type="scientific">Podila minutissima</name>
    <dbReference type="NCBI Taxonomy" id="64525"/>
    <lineage>
        <taxon>Eukaryota</taxon>
        <taxon>Fungi</taxon>
        <taxon>Fungi incertae sedis</taxon>
        <taxon>Mucoromycota</taxon>
        <taxon>Mortierellomycotina</taxon>
        <taxon>Mortierellomycetes</taxon>
        <taxon>Mortierellales</taxon>
        <taxon>Mortierellaceae</taxon>
        <taxon>Podila</taxon>
    </lineage>
</organism>
<dbReference type="Proteomes" id="UP000696485">
    <property type="component" value="Unassembled WGS sequence"/>
</dbReference>
<protein>
    <submittedName>
        <fullName evidence="1">Uncharacterized protein</fullName>
    </submittedName>
</protein>
<evidence type="ECO:0000313" key="1">
    <source>
        <dbReference type="EMBL" id="KAF9324685.1"/>
    </source>
</evidence>
<reference evidence="1" key="1">
    <citation type="journal article" date="2020" name="Fungal Divers.">
        <title>Resolving the Mortierellaceae phylogeny through synthesis of multi-gene phylogenetics and phylogenomics.</title>
        <authorList>
            <person name="Vandepol N."/>
            <person name="Liber J."/>
            <person name="Desiro A."/>
            <person name="Na H."/>
            <person name="Kennedy M."/>
            <person name="Barry K."/>
            <person name="Grigoriev I.V."/>
            <person name="Miller A.N."/>
            <person name="O'Donnell K."/>
            <person name="Stajich J.E."/>
            <person name="Bonito G."/>
        </authorList>
    </citation>
    <scope>NUCLEOTIDE SEQUENCE</scope>
    <source>
        <strain evidence="1">NVP1</strain>
    </source>
</reference>
<accession>A0A9P5VHW6</accession>
<sequence length="936" mass="106970">MAPFKDAEPPALQAFETKDGKPLQSLPAHFCSETGDLSIFWKNLQNTFHGVDYVDYMPRDWDNAKRVLFMVNQSGDVLRPLRIRCMDQFTYKVIYHRYQGELKPALEFESLYLSWMGVFTEMEMAARTIPRFEFLELSGNAAYLHSKLMEQLRLVKEIGIKVEVNGKKEAQIVNEIQDYQHEAPVLDYQNACRNFLSGADILEPCRFLLLPEDLNSWDDSDATTHRFRLYFLCDVISLEPLQTKLPQHMHLSNHPGYRLNRAQEFFQKFGGYTLLMLRMVKQGDNYTSSVIPPLDTFEILWSLDSDVTNNHLTKDTIGPLIAKSISYLETLPVPKCGSEEWLEGWESTTIKDYLILEGSNPLGSLYRSTAIDNSWYWTCRKHGHQSLTPGALETLEDFVRNCGGHFNAQRAWLRINLRSRDDAEELCNLLKNTEQRMDVSIRIDWNMSRRDLAEFMKKIADTDVNHLELDGVTQIMHPQGYTDYRSDLFYEHAEVGGKLGSVTLLHYPQPQEQYTYFASWRTRCVFWLHWKMTQQGKAEVGKWWADLRERKADDFMKAIIGIPSERDPEAVKRLQDFLSKTRCQAVGSIGAFRSSWCGELDLREGALLKFQVCDLAALAEKDYYRSKVLRVSLEALKSIRLLAVNVDDPNVGQDEIARMVQASPQLQNLEISQQEGRALERLEKILELWQGRSNPLQVTLLERETHGRGRIVVQAVVNGHTDRRLGSDTLVIEESNVEHAKFQDRTPLISPKIDFLQWNIDHVSTPLTDPTVTLLGKAVEHNPSAMISLSLDISLLSLQGLTHVQNILQQSTLAFLHIHCSTLDLSLIGSVRQILALVQWPTLQSFELTGPAINDWVELLAALSMGNTTVSASLRDLQLLHFGIYGTGAEQIDLTHSSMLFIHRLVYANPSVELVLKNVRQEDKGDLDLILKSHSS</sequence>
<proteinExistence type="predicted"/>
<dbReference type="EMBL" id="JAAAUY010001046">
    <property type="protein sequence ID" value="KAF9324685.1"/>
    <property type="molecule type" value="Genomic_DNA"/>
</dbReference>
<comment type="caution">
    <text evidence="1">The sequence shown here is derived from an EMBL/GenBank/DDBJ whole genome shotgun (WGS) entry which is preliminary data.</text>
</comment>
<dbReference type="AlphaFoldDB" id="A0A9P5VHW6"/>